<evidence type="ECO:0000256" key="2">
    <source>
        <dbReference type="ARBA" id="ARBA00022630"/>
    </source>
</evidence>
<dbReference type="EMBL" id="JAJTJA010000015">
    <property type="protein sequence ID" value="KAH8689432.1"/>
    <property type="molecule type" value="Genomic_DNA"/>
</dbReference>
<dbReference type="GO" id="GO:0004174">
    <property type="term" value="F:electron-transferring-flavoprotein dehydrogenase activity"/>
    <property type="evidence" value="ECO:0007669"/>
    <property type="project" value="TreeGrafter"/>
</dbReference>
<dbReference type="PANTHER" id="PTHR43735">
    <property type="entry name" value="APOPTOSIS-INDUCING FACTOR 1"/>
    <property type="match status" value="1"/>
</dbReference>
<dbReference type="GeneID" id="70243650"/>
<comment type="caution">
    <text evidence="6">The sequence shown here is derived from an EMBL/GenBank/DDBJ whole genome shotgun (WGS) entry which is preliminary data.</text>
</comment>
<dbReference type="InterPro" id="IPR036188">
    <property type="entry name" value="FAD/NAD-bd_sf"/>
</dbReference>
<gene>
    <name evidence="6" type="ORF">BGW36DRAFT_351721</name>
</gene>
<dbReference type="SUPFAM" id="SSF51905">
    <property type="entry name" value="FAD/NAD(P)-binding domain"/>
    <property type="match status" value="1"/>
</dbReference>
<dbReference type="Pfam" id="PF07992">
    <property type="entry name" value="Pyr_redox_2"/>
    <property type="match status" value="1"/>
</dbReference>
<dbReference type="GO" id="GO:0050660">
    <property type="term" value="F:flavin adenine dinucleotide binding"/>
    <property type="evidence" value="ECO:0007669"/>
    <property type="project" value="TreeGrafter"/>
</dbReference>
<sequence length="400" mass="43043">MSSKSKTILILGGSYGGVAVAHYVLKHVIPSLPDKDNYRVSIISTSSHFFCRPTCPRALVSESSFPRDKLFVPLTTVFAQYPTSSITIVHGTAVKLDHTNREQELGYHALIIATGATAKSPLHGLFSDHTRTEEAWSLFQKKLPSAKSIIIAGGGPTGVETAGELAKYLNGNGSGIPITVITKGRQILPELPVSVAEKAESQLSKLGVSVIKNRAIEKVTPPNAGLADSKNPDLKSVTDSVTIALDNGESLEADLYIPATGVVPNTSFVHEQLLDNEGYVQVDSTLRVKNAGNRVYCVGHVSSSKPRAIHAIMNQTPVIGENLKRDLLAAESGTEVKENDYRVLGQDTKVSQLVVIGSKGVGLAFGWKAPSFLVWLIKGRDYWLGMTPAMWNGKQFEKAS</sequence>
<keyword evidence="4" id="KW-0560">Oxidoreductase</keyword>
<dbReference type="RefSeq" id="XP_046065786.1">
    <property type="nucleotide sequence ID" value="XM_046213363.1"/>
</dbReference>
<feature type="domain" description="FAD/NAD(P)-binding" evidence="5">
    <location>
        <begin position="7"/>
        <end position="313"/>
    </location>
</feature>
<organism evidence="6 7">
    <name type="scientific">Talaromyces proteolyticus</name>
    <dbReference type="NCBI Taxonomy" id="1131652"/>
    <lineage>
        <taxon>Eukaryota</taxon>
        <taxon>Fungi</taxon>
        <taxon>Dikarya</taxon>
        <taxon>Ascomycota</taxon>
        <taxon>Pezizomycotina</taxon>
        <taxon>Eurotiomycetes</taxon>
        <taxon>Eurotiomycetidae</taxon>
        <taxon>Eurotiales</taxon>
        <taxon>Trichocomaceae</taxon>
        <taxon>Talaromyces</taxon>
        <taxon>Talaromyces sect. Bacilispori</taxon>
    </lineage>
</organism>
<dbReference type="GO" id="GO:0005737">
    <property type="term" value="C:cytoplasm"/>
    <property type="evidence" value="ECO:0007669"/>
    <property type="project" value="TreeGrafter"/>
</dbReference>
<evidence type="ECO:0000256" key="4">
    <source>
        <dbReference type="ARBA" id="ARBA00023002"/>
    </source>
</evidence>
<reference evidence="6" key="1">
    <citation type="submission" date="2021-12" db="EMBL/GenBank/DDBJ databases">
        <title>Convergent genome expansion in fungi linked to evolution of root-endophyte symbiosis.</title>
        <authorList>
            <consortium name="DOE Joint Genome Institute"/>
            <person name="Ke Y.-H."/>
            <person name="Bonito G."/>
            <person name="Liao H.-L."/>
            <person name="Looney B."/>
            <person name="Rojas-Flechas A."/>
            <person name="Nash J."/>
            <person name="Hameed K."/>
            <person name="Schadt C."/>
            <person name="Martin F."/>
            <person name="Crous P.W."/>
            <person name="Miettinen O."/>
            <person name="Magnuson J.K."/>
            <person name="Labbe J."/>
            <person name="Jacobson D."/>
            <person name="Doktycz M.J."/>
            <person name="Veneault-Fourrey C."/>
            <person name="Kuo A."/>
            <person name="Mondo S."/>
            <person name="Calhoun S."/>
            <person name="Riley R."/>
            <person name="Ohm R."/>
            <person name="LaButti K."/>
            <person name="Andreopoulos B."/>
            <person name="Pangilinan J."/>
            <person name="Nolan M."/>
            <person name="Tritt A."/>
            <person name="Clum A."/>
            <person name="Lipzen A."/>
            <person name="Daum C."/>
            <person name="Barry K."/>
            <person name="Grigoriev I.V."/>
            <person name="Vilgalys R."/>
        </authorList>
    </citation>
    <scope>NUCLEOTIDE SEQUENCE</scope>
    <source>
        <strain evidence="6">PMI_201</strain>
    </source>
</reference>
<keyword evidence="2" id="KW-0285">Flavoprotein</keyword>
<proteinExistence type="inferred from homology"/>
<accession>A0AAD4PUI4</accession>
<dbReference type="InterPro" id="IPR023753">
    <property type="entry name" value="FAD/NAD-binding_dom"/>
</dbReference>
<protein>
    <submittedName>
        <fullName evidence="6">FAD/NAD(P)-binding domain-containing protein</fullName>
    </submittedName>
</protein>
<dbReference type="AlphaFoldDB" id="A0AAD4PUI4"/>
<keyword evidence="7" id="KW-1185">Reference proteome</keyword>
<dbReference type="Gene3D" id="3.50.50.100">
    <property type="match status" value="1"/>
</dbReference>
<evidence type="ECO:0000256" key="3">
    <source>
        <dbReference type="ARBA" id="ARBA00022827"/>
    </source>
</evidence>
<dbReference type="Proteomes" id="UP001201262">
    <property type="component" value="Unassembled WGS sequence"/>
</dbReference>
<name>A0AAD4PUI4_9EURO</name>
<dbReference type="PRINTS" id="PR00469">
    <property type="entry name" value="PNDRDTASEII"/>
</dbReference>
<comment type="similarity">
    <text evidence="1">Belongs to the FAD-dependent oxidoreductase family.</text>
</comment>
<evidence type="ECO:0000313" key="7">
    <source>
        <dbReference type="Proteomes" id="UP001201262"/>
    </source>
</evidence>
<evidence type="ECO:0000256" key="1">
    <source>
        <dbReference type="ARBA" id="ARBA00006442"/>
    </source>
</evidence>
<keyword evidence="3" id="KW-0274">FAD</keyword>
<evidence type="ECO:0000259" key="5">
    <source>
        <dbReference type="Pfam" id="PF07992"/>
    </source>
</evidence>
<dbReference type="PANTHER" id="PTHR43735:SF3">
    <property type="entry name" value="FERROPTOSIS SUPPRESSOR PROTEIN 1"/>
    <property type="match status" value="1"/>
</dbReference>
<dbReference type="PRINTS" id="PR00368">
    <property type="entry name" value="FADPNR"/>
</dbReference>
<evidence type="ECO:0000313" key="6">
    <source>
        <dbReference type="EMBL" id="KAH8689432.1"/>
    </source>
</evidence>